<dbReference type="InterPro" id="IPR052115">
    <property type="entry name" value="NEXT_complex_subunit_ZCCHC8"/>
</dbReference>
<evidence type="ECO:0000256" key="3">
    <source>
        <dbReference type="ARBA" id="ARBA00022723"/>
    </source>
</evidence>
<dbReference type="OrthoDB" id="8026949at2759"/>
<comment type="subcellular location">
    <subcellularLocation>
        <location evidence="1">Nucleus</location>
        <location evidence="1">Nucleoplasm</location>
    </subcellularLocation>
</comment>
<evidence type="ECO:0000256" key="1">
    <source>
        <dbReference type="ARBA" id="ARBA00004642"/>
    </source>
</evidence>
<dbReference type="InterPro" id="IPR006568">
    <property type="entry name" value="PSP_pro-rich"/>
</dbReference>
<evidence type="ECO:0000256" key="7">
    <source>
        <dbReference type="SAM" id="MobiDB-lite"/>
    </source>
</evidence>
<dbReference type="PANTHER" id="PTHR13316:SF0">
    <property type="entry name" value="ZINC FINGER CCHC DOMAIN-CONTAINING PROTEIN 8"/>
    <property type="match status" value="1"/>
</dbReference>
<dbReference type="AlphaFoldDB" id="A0A8J4D2H3"/>
<dbReference type="GO" id="GO:0071013">
    <property type="term" value="C:catalytic step 2 spliceosome"/>
    <property type="evidence" value="ECO:0007669"/>
    <property type="project" value="TreeGrafter"/>
</dbReference>
<evidence type="ECO:0000256" key="4">
    <source>
        <dbReference type="ARBA" id="ARBA00022771"/>
    </source>
</evidence>
<dbReference type="Proteomes" id="UP000722791">
    <property type="component" value="Unassembled WGS sequence"/>
</dbReference>
<dbReference type="Pfam" id="PF04046">
    <property type="entry name" value="PSP"/>
    <property type="match status" value="1"/>
</dbReference>
<keyword evidence="4" id="KW-0863">Zinc-finger</keyword>
<proteinExistence type="inferred from homology"/>
<evidence type="ECO:0000313" key="9">
    <source>
        <dbReference type="Proteomes" id="UP000722791"/>
    </source>
</evidence>
<dbReference type="GO" id="GO:0008270">
    <property type="term" value="F:zinc ion binding"/>
    <property type="evidence" value="ECO:0007669"/>
    <property type="project" value="UniProtKB-KW"/>
</dbReference>
<sequence>MDNGKTSHADPILLDGRSNTTDPGTIPGAEVNTFVRRTQTQIQTAQAPAEAQLVTLLFQCWNLPNVAKQELEAFLRDWCVKHSIAGPIGDHNQQQRQQQQERERRRIHQGCQHEEQRRDDSWARPLLPAAADLQNDGRIAGRCKPPKLERLWSGSLNIAWALYPKIPSVGQVRCSERRPWSSHDAAASWRWRDRLWAHDVPVPLKMQGRSAAGSDDSGPVQDGVRPWQSGAGVEICEGGSGDAVEEDASPGDSGGSASMEERPCTPGCGMISEIGPDSTGGGSGHVNESGGGASIGCALGDGDKARGGDAGHSVTLNSDTTMRRSLLNLEDAIAFNLAYKEENNTPPYNRLPVLALRLGSGLAASALPCAALTHGSALWQVLGAGSTAEVNYGSRLGPADGKVNLRALKRQRIDNNGGNTLSQNFAFVLDRCWNCGSYGHELQDCIHPRKHAVSDVCRRESSLVARRTARQAVAVQRRGPRKASYRRYFSTSTAEEEQEAAEATADASVGVGTVAEYYGKGGGQKRAPPGIRPGVLSAALALALNLSCPLDPPPWLIGMAVHGLPPAYCRGPYIPGVPEPLATDPLSVESCATVAWEGTCSQALCGAPVAAAMVAAAEGCSPDGTEGGEVAVQAVELLHFNPDRAAGDGVEGLPPKTTDVGCPKGSAFPDTQNTSAPTKWVADQPDIIAAVKGSSWGRTGRYNVDDASERLVSGSIAALSGFSPDSEGSEGTRSSSAFAVGQQASAGLRTAAATVAGTAGIASEHGFGGSEGACEEIGPAMEETALERRCGRSDIGARGTESVSFPDGMEPATLLQHSAINAALTIAEQPACAVAIDAAVGVQGIEQELDMDIDMGTDEDTVSLDAAAAGGVAAGSTGSEPDADADAETALLLQPLLPAAPRHVLFAGLNASIPQGACREHWQRALISARQVIACVAVVGGWGRRHEEPQLASTWAAKVTGGGQGPSGAAVDAAPEQVEVVAQAKAVDVPQEQPQQQTWQQESFPQVRQSQPHWQSSMPTQDELQRQAWWHQHKPQLAGNNFVMQQHIMMLKQQQQQHPCLATAFPVFFGVPTFQGFY</sequence>
<dbReference type="GO" id="GO:0003723">
    <property type="term" value="F:RNA binding"/>
    <property type="evidence" value="ECO:0007669"/>
    <property type="project" value="TreeGrafter"/>
</dbReference>
<dbReference type="PROSITE" id="PS50158">
    <property type="entry name" value="ZF_CCHC"/>
    <property type="match status" value="1"/>
</dbReference>
<comment type="caution">
    <text evidence="8">The sequence shown here is derived from an EMBL/GenBank/DDBJ whole genome shotgun (WGS) entry which is preliminary data.</text>
</comment>
<evidence type="ECO:0000313" key="8">
    <source>
        <dbReference type="EMBL" id="GIM05171.1"/>
    </source>
</evidence>
<feature type="region of interest" description="Disordered" evidence="7">
    <location>
        <begin position="1"/>
        <end position="26"/>
    </location>
</feature>
<protein>
    <submittedName>
        <fullName evidence="8">Uncharacterized protein</fullName>
    </submittedName>
</protein>
<dbReference type="SMART" id="SM00581">
    <property type="entry name" value="PSP"/>
    <property type="match status" value="1"/>
</dbReference>
<keyword evidence="3" id="KW-0479">Metal-binding</keyword>
<reference evidence="8" key="1">
    <citation type="journal article" date="2021" name="Proc. Natl. Acad. Sci. U.S.A.">
        <title>Three genomes in the algal genus Volvox reveal the fate of a haploid sex-determining region after a transition to homothallism.</title>
        <authorList>
            <person name="Yamamoto K."/>
            <person name="Hamaji T."/>
            <person name="Kawai-Toyooka H."/>
            <person name="Matsuzaki R."/>
            <person name="Takahashi F."/>
            <person name="Nishimura Y."/>
            <person name="Kawachi M."/>
            <person name="Noguchi H."/>
            <person name="Minakuchi Y."/>
            <person name="Umen J.G."/>
            <person name="Toyoda A."/>
            <person name="Nozaki H."/>
        </authorList>
    </citation>
    <scope>NUCLEOTIDE SEQUENCE</scope>
    <source>
        <strain evidence="8">NIES-3785</strain>
    </source>
</reference>
<gene>
    <name evidence="8" type="ORF">Vretimale_9621</name>
</gene>
<dbReference type="PANTHER" id="PTHR13316">
    <property type="entry name" value="ZINC FINGER, CCHC DOMAIN CONTAINING 8"/>
    <property type="match status" value="1"/>
</dbReference>
<organism evidence="8 9">
    <name type="scientific">Volvox reticuliferus</name>
    <dbReference type="NCBI Taxonomy" id="1737510"/>
    <lineage>
        <taxon>Eukaryota</taxon>
        <taxon>Viridiplantae</taxon>
        <taxon>Chlorophyta</taxon>
        <taxon>core chlorophytes</taxon>
        <taxon>Chlorophyceae</taxon>
        <taxon>CS clade</taxon>
        <taxon>Chlamydomonadales</taxon>
        <taxon>Volvocaceae</taxon>
        <taxon>Volvox</taxon>
    </lineage>
</organism>
<evidence type="ECO:0000256" key="5">
    <source>
        <dbReference type="ARBA" id="ARBA00022833"/>
    </source>
</evidence>
<keyword evidence="5" id="KW-0862">Zinc</keyword>
<accession>A0A8J4D2H3</accession>
<feature type="compositionally biased region" description="Gly residues" evidence="7">
    <location>
        <begin position="278"/>
        <end position="288"/>
    </location>
</feature>
<feature type="region of interest" description="Disordered" evidence="7">
    <location>
        <begin position="208"/>
        <end position="227"/>
    </location>
</feature>
<keyword evidence="6" id="KW-0539">Nucleus</keyword>
<evidence type="ECO:0000256" key="6">
    <source>
        <dbReference type="ARBA" id="ARBA00023242"/>
    </source>
</evidence>
<feature type="region of interest" description="Disordered" evidence="7">
    <location>
        <begin position="86"/>
        <end position="123"/>
    </location>
</feature>
<dbReference type="GO" id="GO:0005654">
    <property type="term" value="C:nucleoplasm"/>
    <property type="evidence" value="ECO:0007669"/>
    <property type="project" value="UniProtKB-SubCell"/>
</dbReference>
<dbReference type="EMBL" id="BNCQ01000018">
    <property type="protein sequence ID" value="GIM05171.1"/>
    <property type="molecule type" value="Genomic_DNA"/>
</dbReference>
<feature type="compositionally biased region" description="Basic and acidic residues" evidence="7">
    <location>
        <begin position="111"/>
        <end position="122"/>
    </location>
</feature>
<comment type="similarity">
    <text evidence="2">Belongs to the ZCCHC8 family.</text>
</comment>
<feature type="compositionally biased region" description="Low complexity" evidence="7">
    <location>
        <begin position="992"/>
        <end position="1006"/>
    </location>
</feature>
<evidence type="ECO:0000256" key="2">
    <source>
        <dbReference type="ARBA" id="ARBA00007497"/>
    </source>
</evidence>
<name>A0A8J4D2H3_9CHLO</name>
<dbReference type="InterPro" id="IPR001878">
    <property type="entry name" value="Znf_CCHC"/>
</dbReference>
<feature type="region of interest" description="Disordered" evidence="7">
    <location>
        <begin position="233"/>
        <end position="288"/>
    </location>
</feature>
<feature type="region of interest" description="Disordered" evidence="7">
    <location>
        <begin position="992"/>
        <end position="1014"/>
    </location>
</feature>